<dbReference type="EMBL" id="CM000880">
    <property type="protein sequence ID" value="KQK21096.1"/>
    <property type="molecule type" value="Genomic_DNA"/>
</dbReference>
<feature type="region of interest" description="Disordered" evidence="1">
    <location>
        <begin position="32"/>
        <end position="91"/>
    </location>
</feature>
<gene>
    <name evidence="2" type="ORF">BRADI_1g58694v3</name>
</gene>
<evidence type="ECO:0000313" key="2">
    <source>
        <dbReference type="EMBL" id="KQK21096.1"/>
    </source>
</evidence>
<evidence type="ECO:0000256" key="1">
    <source>
        <dbReference type="SAM" id="MobiDB-lite"/>
    </source>
</evidence>
<dbReference type="Gramene" id="KQK21096">
    <property type="protein sequence ID" value="KQK21096"/>
    <property type="gene ID" value="BRADI_1g58694v3"/>
</dbReference>
<name>A0A0Q3HE95_BRADI</name>
<reference evidence="2 3" key="1">
    <citation type="journal article" date="2010" name="Nature">
        <title>Genome sequencing and analysis of the model grass Brachypodium distachyon.</title>
        <authorList>
            <consortium name="International Brachypodium Initiative"/>
        </authorList>
    </citation>
    <scope>NUCLEOTIDE SEQUENCE [LARGE SCALE GENOMIC DNA]</scope>
    <source>
        <strain evidence="2 3">Bd21</strain>
    </source>
</reference>
<organism evidence="2">
    <name type="scientific">Brachypodium distachyon</name>
    <name type="common">Purple false brome</name>
    <name type="synonym">Trachynia distachya</name>
    <dbReference type="NCBI Taxonomy" id="15368"/>
    <lineage>
        <taxon>Eukaryota</taxon>
        <taxon>Viridiplantae</taxon>
        <taxon>Streptophyta</taxon>
        <taxon>Embryophyta</taxon>
        <taxon>Tracheophyta</taxon>
        <taxon>Spermatophyta</taxon>
        <taxon>Magnoliopsida</taxon>
        <taxon>Liliopsida</taxon>
        <taxon>Poales</taxon>
        <taxon>Poaceae</taxon>
        <taxon>BOP clade</taxon>
        <taxon>Pooideae</taxon>
        <taxon>Stipodae</taxon>
        <taxon>Brachypodieae</taxon>
        <taxon>Brachypodium</taxon>
    </lineage>
</organism>
<evidence type="ECO:0000313" key="4">
    <source>
        <dbReference type="Proteomes" id="UP000008810"/>
    </source>
</evidence>
<dbReference type="AlphaFoldDB" id="A0A0Q3HE95"/>
<sequence>MTTTARALLPLAPRRLRPHRRVPLRRSCLPVGRFRPTRRSPSPHGLASRAPPARPLLCSLSRAPPAPGSVAGDRPLPAPARASASAWPPTHPLSTERHLHLAWLPRSIDRRVQPRPSVFDSTTTTTLVFFFQNSYSIPGN</sequence>
<accession>A0A0Q3HE95</accession>
<dbReference type="InParanoid" id="A0A0Q3HE95"/>
<keyword evidence="4" id="KW-1185">Reference proteome</keyword>
<proteinExistence type="predicted"/>
<dbReference type="Proteomes" id="UP000008810">
    <property type="component" value="Chromosome 1"/>
</dbReference>
<protein>
    <submittedName>
        <fullName evidence="2 3">Uncharacterized protein</fullName>
    </submittedName>
</protein>
<dbReference type="EnsemblPlants" id="KQK21096">
    <property type="protein sequence ID" value="KQK21096"/>
    <property type="gene ID" value="BRADI_1g58694v3"/>
</dbReference>
<reference evidence="3" key="3">
    <citation type="submission" date="2018-08" db="UniProtKB">
        <authorList>
            <consortium name="EnsemblPlants"/>
        </authorList>
    </citation>
    <scope>IDENTIFICATION</scope>
    <source>
        <strain evidence="3">cv. Bd21</strain>
    </source>
</reference>
<feature type="compositionally biased region" description="Low complexity" evidence="1">
    <location>
        <begin position="79"/>
        <end position="88"/>
    </location>
</feature>
<reference evidence="2" key="2">
    <citation type="submission" date="2017-06" db="EMBL/GenBank/DDBJ databases">
        <title>WGS assembly of Brachypodium distachyon.</title>
        <authorList>
            <consortium name="The International Brachypodium Initiative"/>
            <person name="Lucas S."/>
            <person name="Harmon-Smith M."/>
            <person name="Lail K."/>
            <person name="Tice H."/>
            <person name="Grimwood J."/>
            <person name="Bruce D."/>
            <person name="Barry K."/>
            <person name="Shu S."/>
            <person name="Lindquist E."/>
            <person name="Wang M."/>
            <person name="Pitluck S."/>
            <person name="Vogel J.P."/>
            <person name="Garvin D.F."/>
            <person name="Mockler T.C."/>
            <person name="Schmutz J."/>
            <person name="Rokhsar D."/>
            <person name="Bevan M.W."/>
        </authorList>
    </citation>
    <scope>NUCLEOTIDE SEQUENCE</scope>
    <source>
        <strain evidence="2">Bd21</strain>
    </source>
</reference>
<evidence type="ECO:0000313" key="3">
    <source>
        <dbReference type="EnsemblPlants" id="KQK21096"/>
    </source>
</evidence>